<evidence type="ECO:0000313" key="6">
    <source>
        <dbReference type="EMBL" id="KAG2501884.1"/>
    </source>
</evidence>
<feature type="domain" description="3-beta hydroxysteroid dehydrogenase/isomerase" evidence="5">
    <location>
        <begin position="144"/>
        <end position="301"/>
    </location>
</feature>
<comment type="caution">
    <text evidence="6">The sequence shown here is derived from an EMBL/GenBank/DDBJ whole genome shotgun (WGS) entry which is preliminary data.</text>
</comment>
<gene>
    <name evidence="6" type="ORF">HYH03_000382</name>
</gene>
<evidence type="ECO:0000259" key="5">
    <source>
        <dbReference type="Pfam" id="PF01073"/>
    </source>
</evidence>
<feature type="region of interest" description="Disordered" evidence="3">
    <location>
        <begin position="50"/>
        <end position="113"/>
    </location>
</feature>
<dbReference type="Pfam" id="PF01073">
    <property type="entry name" value="3Beta_HSD"/>
    <property type="match status" value="2"/>
</dbReference>
<evidence type="ECO:0000256" key="4">
    <source>
        <dbReference type="SAM" id="Phobius"/>
    </source>
</evidence>
<dbReference type="Proteomes" id="UP000612055">
    <property type="component" value="Unassembled WGS sequence"/>
</dbReference>
<dbReference type="PANTHER" id="PTHR43245">
    <property type="entry name" value="BIFUNCTIONAL POLYMYXIN RESISTANCE PROTEIN ARNA"/>
    <property type="match status" value="1"/>
</dbReference>
<dbReference type="EMBL" id="JAEHOE010000001">
    <property type="protein sequence ID" value="KAG2501884.1"/>
    <property type="molecule type" value="Genomic_DNA"/>
</dbReference>
<feature type="domain" description="3-beta hydroxysteroid dehydrogenase/isomerase" evidence="5">
    <location>
        <begin position="344"/>
        <end position="450"/>
    </location>
</feature>
<proteinExistence type="inferred from homology"/>
<dbReference type="AlphaFoldDB" id="A0A835YHH3"/>
<evidence type="ECO:0000313" key="7">
    <source>
        <dbReference type="Proteomes" id="UP000612055"/>
    </source>
</evidence>
<feature type="compositionally biased region" description="Low complexity" evidence="3">
    <location>
        <begin position="632"/>
        <end position="656"/>
    </location>
</feature>
<sequence length="767" mass="77651">MDADAWVAGGGAVAALRKPASAAAGKPAASCLAGPAFANSALEAGPVGDSLDAVSYELPPDTSKGPSAPATPSATVPHPLPLAPSPLPSPPPSPPVPLASASTGPMHSNGREFAPPSLPVEACVASAAVPSTSRCASPGGVRCLVTGGCGYVGLRLARALVAEGHEVILFDRCPPAVPLPPGCRLALGDLRSPTHVAAACAGAHSVFHLASYGMSGAESLRTDLIRQINVGGTATLLAAAAAAGARRLVHVSSYNAVWRRERVRGGTEATASYLPFEQYPDEYSRTKAQSERMVLEANGSPANAVRTAPASPSHRTADDDEQLVESSSACGPDSSSSCSVSSPVLRTCAVRPPGIYGPGELRHTPRILSYAKAGLLRFRFGPVDARTDWIHVDNLVSALLAAWRGLGASARHVAAGQAYFVSDGTPIATFDFWAPLLRGLGYTPPRTALPLHLIAAGAYAAEAAHAAAALAAARAGPALGRGAWALERAVAALEPWLTVMEVYKTGVEHWYRPDKACRELGWQPVQYDFADVIQSYMQYATPALLQAQHKLQNPAQAAVASAVAAGITAAAAEAPSVSVGRSSLLAAWLVGLGGASQQADRRGRLRSRGPRRGPSPSSSFSGSEDAAGSLPSRSLTATSLASGSSGRPSSDLGEGCAAGLEDAAASEDGAEGLSGEVGVSMTGSVKGGVSAAVLRRRLRGASGTASAVGGEERGAHALTGGAVGVGGGWGWEGCVAVPVRAALALVVLAVLVVLLGGMAQKSGQLLV</sequence>
<feature type="compositionally biased region" description="Low complexity" evidence="3">
    <location>
        <begin position="62"/>
        <end position="75"/>
    </location>
</feature>
<keyword evidence="4" id="KW-1133">Transmembrane helix</keyword>
<feature type="compositionally biased region" description="Low complexity" evidence="3">
    <location>
        <begin position="612"/>
        <end position="623"/>
    </location>
</feature>
<dbReference type="InterPro" id="IPR002225">
    <property type="entry name" value="3Beta_OHSteriod_DH/Estase"/>
</dbReference>
<comment type="similarity">
    <text evidence="1">Belongs to the 3-beta-HSD family.</text>
</comment>
<reference evidence="6" key="1">
    <citation type="journal article" date="2020" name="bioRxiv">
        <title>Comparative genomics of Chlamydomonas.</title>
        <authorList>
            <person name="Craig R.J."/>
            <person name="Hasan A.R."/>
            <person name="Ness R.W."/>
            <person name="Keightley P.D."/>
        </authorList>
    </citation>
    <scope>NUCLEOTIDE SEQUENCE</scope>
    <source>
        <strain evidence="6">CCAP 11/70</strain>
    </source>
</reference>
<dbReference type="GO" id="GO:0006694">
    <property type="term" value="P:steroid biosynthetic process"/>
    <property type="evidence" value="ECO:0007669"/>
    <property type="project" value="InterPro"/>
</dbReference>
<keyword evidence="4" id="KW-0812">Transmembrane</keyword>
<dbReference type="GO" id="GO:0016616">
    <property type="term" value="F:oxidoreductase activity, acting on the CH-OH group of donors, NAD or NADP as acceptor"/>
    <property type="evidence" value="ECO:0007669"/>
    <property type="project" value="InterPro"/>
</dbReference>
<feature type="transmembrane region" description="Helical" evidence="4">
    <location>
        <begin position="741"/>
        <end position="759"/>
    </location>
</feature>
<dbReference type="OrthoDB" id="2735536at2759"/>
<keyword evidence="4" id="KW-0472">Membrane</keyword>
<evidence type="ECO:0000256" key="3">
    <source>
        <dbReference type="SAM" id="MobiDB-lite"/>
    </source>
</evidence>
<feature type="compositionally biased region" description="Pro residues" evidence="3">
    <location>
        <begin position="78"/>
        <end position="97"/>
    </location>
</feature>
<keyword evidence="2" id="KW-0560">Oxidoreductase</keyword>
<name>A0A835YHH3_9CHLO</name>
<evidence type="ECO:0000256" key="1">
    <source>
        <dbReference type="ARBA" id="ARBA00009219"/>
    </source>
</evidence>
<dbReference type="InterPro" id="IPR036291">
    <property type="entry name" value="NAD(P)-bd_dom_sf"/>
</dbReference>
<dbReference type="PANTHER" id="PTHR43245:SF51">
    <property type="entry name" value="SHORT CHAIN DEHYDROGENASE_REDUCTASE FAMILY 42E, MEMBER 2"/>
    <property type="match status" value="1"/>
</dbReference>
<feature type="region of interest" description="Disordered" evidence="3">
    <location>
        <begin position="297"/>
        <end position="341"/>
    </location>
</feature>
<dbReference type="SUPFAM" id="SSF51735">
    <property type="entry name" value="NAD(P)-binding Rossmann-fold domains"/>
    <property type="match status" value="1"/>
</dbReference>
<accession>A0A835YHH3</accession>
<evidence type="ECO:0000256" key="2">
    <source>
        <dbReference type="ARBA" id="ARBA00023002"/>
    </source>
</evidence>
<organism evidence="6 7">
    <name type="scientific">Edaphochlamys debaryana</name>
    <dbReference type="NCBI Taxonomy" id="47281"/>
    <lineage>
        <taxon>Eukaryota</taxon>
        <taxon>Viridiplantae</taxon>
        <taxon>Chlorophyta</taxon>
        <taxon>core chlorophytes</taxon>
        <taxon>Chlorophyceae</taxon>
        <taxon>CS clade</taxon>
        <taxon>Chlamydomonadales</taxon>
        <taxon>Chlamydomonadales incertae sedis</taxon>
        <taxon>Edaphochlamys</taxon>
    </lineage>
</organism>
<keyword evidence="7" id="KW-1185">Reference proteome</keyword>
<protein>
    <recommendedName>
        <fullName evidence="5">3-beta hydroxysteroid dehydrogenase/isomerase domain-containing protein</fullName>
    </recommendedName>
</protein>
<feature type="compositionally biased region" description="Low complexity" evidence="3">
    <location>
        <begin position="326"/>
        <end position="341"/>
    </location>
</feature>
<dbReference type="InterPro" id="IPR050177">
    <property type="entry name" value="Lipid_A_modif_metabolic_enz"/>
</dbReference>
<feature type="region of interest" description="Disordered" evidence="3">
    <location>
        <begin position="599"/>
        <end position="656"/>
    </location>
</feature>
<dbReference type="Gene3D" id="3.40.50.720">
    <property type="entry name" value="NAD(P)-binding Rossmann-like Domain"/>
    <property type="match status" value="2"/>
</dbReference>